<dbReference type="eggNOG" id="COG0229">
    <property type="taxonomic scope" value="Bacteria"/>
</dbReference>
<gene>
    <name evidence="7" type="primary">msrB3</name>
    <name evidence="7" type="ORF">LPU83_3303</name>
</gene>
<dbReference type="GO" id="GO:0005737">
    <property type="term" value="C:cytoplasm"/>
    <property type="evidence" value="ECO:0007669"/>
    <property type="project" value="TreeGrafter"/>
</dbReference>
<dbReference type="GO" id="GO:0030091">
    <property type="term" value="P:protein repair"/>
    <property type="evidence" value="ECO:0007669"/>
    <property type="project" value="InterPro"/>
</dbReference>
<comment type="catalytic activity">
    <reaction evidence="4">
        <text>L-methionyl-[protein] + [thioredoxin]-disulfide + H2O = L-methionyl-(R)-S-oxide-[protein] + [thioredoxin]-dithiol</text>
        <dbReference type="Rhea" id="RHEA:24164"/>
        <dbReference type="Rhea" id="RHEA-COMP:10698"/>
        <dbReference type="Rhea" id="RHEA-COMP:10700"/>
        <dbReference type="Rhea" id="RHEA-COMP:12313"/>
        <dbReference type="Rhea" id="RHEA-COMP:12314"/>
        <dbReference type="ChEBI" id="CHEBI:15377"/>
        <dbReference type="ChEBI" id="CHEBI:16044"/>
        <dbReference type="ChEBI" id="CHEBI:29950"/>
        <dbReference type="ChEBI" id="CHEBI:45764"/>
        <dbReference type="ChEBI" id="CHEBI:50058"/>
        <dbReference type="EC" id="1.8.4.12"/>
    </reaction>
</comment>
<evidence type="ECO:0000256" key="4">
    <source>
        <dbReference type="ARBA" id="ARBA00048488"/>
    </source>
</evidence>
<dbReference type="SUPFAM" id="SSF51316">
    <property type="entry name" value="Mss4-like"/>
    <property type="match status" value="1"/>
</dbReference>
<dbReference type="InterPro" id="IPR011057">
    <property type="entry name" value="Mss4-like_sf"/>
</dbReference>
<evidence type="ECO:0000256" key="3">
    <source>
        <dbReference type="ARBA" id="ARBA00023002"/>
    </source>
</evidence>
<evidence type="ECO:0000256" key="5">
    <source>
        <dbReference type="SAM" id="MobiDB-lite"/>
    </source>
</evidence>
<dbReference type="EMBL" id="HG916852">
    <property type="protein sequence ID" value="CDM58953.1"/>
    <property type="molecule type" value="Genomic_DNA"/>
</dbReference>
<dbReference type="GO" id="GO:0033743">
    <property type="term" value="F:peptide-methionine (R)-S-oxide reductase activity"/>
    <property type="evidence" value="ECO:0007669"/>
    <property type="project" value="UniProtKB-EC"/>
</dbReference>
<dbReference type="InterPro" id="IPR002579">
    <property type="entry name" value="Met_Sox_Rdtase_MsrB_dom"/>
</dbReference>
<comment type="similarity">
    <text evidence="1">Belongs to the MsrB Met sulfoxide reductase family.</text>
</comment>
<proteinExistence type="inferred from homology"/>
<dbReference type="HOGENOM" id="CLU_031040_8_5_5"/>
<dbReference type="GO" id="GO:0006979">
    <property type="term" value="P:response to oxidative stress"/>
    <property type="evidence" value="ECO:0007669"/>
    <property type="project" value="InterPro"/>
</dbReference>
<evidence type="ECO:0000313" key="7">
    <source>
        <dbReference type="EMBL" id="CDM58953.1"/>
    </source>
</evidence>
<dbReference type="Proteomes" id="UP000019443">
    <property type="component" value="Chromosome"/>
</dbReference>
<reference evidence="7" key="1">
    <citation type="submission" date="2013-11" db="EMBL/GenBank/DDBJ databases">
        <title>Draft genome sequence of the broad-host-range Rhizobium sp. LPU83 strain, a member of the low-genetic diversity Oregon-like Rhizobium sp. group.</title>
        <authorList>
            <person name="Wibberg D."/>
            <person name="Puehler A."/>
            <person name="Schlueter A."/>
        </authorList>
    </citation>
    <scope>NUCLEOTIDE SEQUENCE [LARGE SCALE GENOMIC DNA]</scope>
    <source>
        <strain evidence="7">LPU83</strain>
    </source>
</reference>
<dbReference type="RefSeq" id="WP_024316092.1">
    <property type="nucleotide sequence ID" value="NZ_ATTO01000029.1"/>
</dbReference>
<sequence length="177" mass="19602">MRDVLELQFDLTPPTREQMQQFVADLNEEDRHLLLEHGEEAPFCGVFLHERREGLYTCHLCGLPLFRAVAKFESGTGWPSFTAPVAKGHLRHIRDTRYGTVRTEIVCARCGAHQGHVFPDGPPPTGERFCINSGSLEFTPKGQPLPDKLGRGGPEGEPARSLTVAEATLVATGLSWR</sequence>
<dbReference type="Pfam" id="PF01641">
    <property type="entry name" value="SelR"/>
    <property type="match status" value="1"/>
</dbReference>
<evidence type="ECO:0000313" key="8">
    <source>
        <dbReference type="Proteomes" id="UP000019443"/>
    </source>
</evidence>
<name>W6RJB2_9HYPH</name>
<dbReference type="InterPro" id="IPR028427">
    <property type="entry name" value="Met_Sox_Rdtase_MsrB"/>
</dbReference>
<keyword evidence="8" id="KW-1185">Reference proteome</keyword>
<dbReference type="PROSITE" id="PS51790">
    <property type="entry name" value="MSRB"/>
    <property type="match status" value="1"/>
</dbReference>
<evidence type="ECO:0000259" key="6">
    <source>
        <dbReference type="PROSITE" id="PS51790"/>
    </source>
</evidence>
<dbReference type="EC" id="1.8.4.12" evidence="2"/>
<dbReference type="NCBIfam" id="TIGR00357">
    <property type="entry name" value="peptide-methionine (R)-S-oxide reductase MsrB"/>
    <property type="match status" value="1"/>
</dbReference>
<dbReference type="PANTHER" id="PTHR10173">
    <property type="entry name" value="METHIONINE SULFOXIDE REDUCTASE"/>
    <property type="match status" value="1"/>
</dbReference>
<feature type="domain" description="MsrB" evidence="6">
    <location>
        <begin position="19"/>
        <end position="141"/>
    </location>
</feature>
<dbReference type="PATRIC" id="fig|348824.6.peg.3562"/>
<dbReference type="Gene3D" id="2.170.150.20">
    <property type="entry name" value="Peptide methionine sulfoxide reductase"/>
    <property type="match status" value="1"/>
</dbReference>
<feature type="region of interest" description="Disordered" evidence="5">
    <location>
        <begin position="140"/>
        <end position="159"/>
    </location>
</feature>
<protein>
    <recommendedName>
        <fullName evidence="2">peptide-methionine (R)-S-oxide reductase</fullName>
        <ecNumber evidence="2">1.8.4.12</ecNumber>
    </recommendedName>
</protein>
<dbReference type="PANTHER" id="PTHR10173:SF52">
    <property type="entry name" value="METHIONINE-R-SULFOXIDE REDUCTASE B1"/>
    <property type="match status" value="1"/>
</dbReference>
<accession>W6RJB2</accession>
<keyword evidence="3 7" id="KW-0560">Oxidoreductase</keyword>
<dbReference type="KEGG" id="rhl:LPU83_3303"/>
<evidence type="ECO:0000256" key="1">
    <source>
        <dbReference type="ARBA" id="ARBA00007174"/>
    </source>
</evidence>
<organism evidence="7 8">
    <name type="scientific">Rhizobium favelukesii</name>
    <dbReference type="NCBI Taxonomy" id="348824"/>
    <lineage>
        <taxon>Bacteria</taxon>
        <taxon>Pseudomonadati</taxon>
        <taxon>Pseudomonadota</taxon>
        <taxon>Alphaproteobacteria</taxon>
        <taxon>Hyphomicrobiales</taxon>
        <taxon>Rhizobiaceae</taxon>
        <taxon>Rhizobium/Agrobacterium group</taxon>
        <taxon>Rhizobium</taxon>
    </lineage>
</organism>
<dbReference type="AlphaFoldDB" id="W6RJB2"/>
<evidence type="ECO:0000256" key="2">
    <source>
        <dbReference type="ARBA" id="ARBA00012499"/>
    </source>
</evidence>